<evidence type="ECO:0000313" key="7">
    <source>
        <dbReference type="EMBL" id="GGA90430.1"/>
    </source>
</evidence>
<keyword evidence="8" id="KW-1185">Reference proteome</keyword>
<name>A0A8J2UAE1_9BACT</name>
<dbReference type="PANTHER" id="PTHR13353">
    <property type="entry name" value="TRANSMEMBRANE PROTEIN 19"/>
    <property type="match status" value="1"/>
</dbReference>
<dbReference type="AlphaFoldDB" id="A0A8J2UAE1"/>
<evidence type="ECO:0000256" key="5">
    <source>
        <dbReference type="ARBA" id="ARBA00023136"/>
    </source>
</evidence>
<proteinExistence type="inferred from homology"/>
<feature type="transmembrane region" description="Helical" evidence="6">
    <location>
        <begin position="55"/>
        <end position="74"/>
    </location>
</feature>
<keyword evidence="3 6" id="KW-0812">Transmembrane</keyword>
<reference evidence="7" key="2">
    <citation type="submission" date="2020-09" db="EMBL/GenBank/DDBJ databases">
        <authorList>
            <person name="Sun Q."/>
            <person name="Zhou Y."/>
        </authorList>
    </citation>
    <scope>NUCLEOTIDE SEQUENCE</scope>
    <source>
        <strain evidence="7">CGMCC 1.15448</strain>
    </source>
</reference>
<feature type="transmembrane region" description="Helical" evidence="6">
    <location>
        <begin position="193"/>
        <end position="215"/>
    </location>
</feature>
<feature type="transmembrane region" description="Helical" evidence="6">
    <location>
        <begin position="12"/>
        <end position="31"/>
    </location>
</feature>
<feature type="transmembrane region" description="Helical" evidence="6">
    <location>
        <begin position="94"/>
        <end position="114"/>
    </location>
</feature>
<dbReference type="InterPro" id="IPR002794">
    <property type="entry name" value="DUF92_TMEM19"/>
</dbReference>
<accession>A0A8J2UAE1</accession>
<feature type="transmembrane region" description="Helical" evidence="6">
    <location>
        <begin position="120"/>
        <end position="145"/>
    </location>
</feature>
<comment type="caution">
    <text evidence="7">The sequence shown here is derived from an EMBL/GenBank/DDBJ whole genome shotgun (WGS) entry which is preliminary data.</text>
</comment>
<dbReference type="EMBL" id="BMJC01000001">
    <property type="protein sequence ID" value="GGA90430.1"/>
    <property type="molecule type" value="Genomic_DNA"/>
</dbReference>
<gene>
    <name evidence="7" type="ORF">GCM10011511_12080</name>
</gene>
<dbReference type="PANTHER" id="PTHR13353:SF5">
    <property type="entry name" value="TRANSMEMBRANE PROTEIN 19"/>
    <property type="match status" value="1"/>
</dbReference>
<dbReference type="Proteomes" id="UP000607559">
    <property type="component" value="Unassembled WGS sequence"/>
</dbReference>
<dbReference type="Pfam" id="PF01940">
    <property type="entry name" value="DUF92"/>
    <property type="match status" value="1"/>
</dbReference>
<reference evidence="7" key="1">
    <citation type="journal article" date="2014" name="Int. J. Syst. Evol. Microbiol.">
        <title>Complete genome sequence of Corynebacterium casei LMG S-19264T (=DSM 44701T), isolated from a smear-ripened cheese.</title>
        <authorList>
            <consortium name="US DOE Joint Genome Institute (JGI-PGF)"/>
            <person name="Walter F."/>
            <person name="Albersmeier A."/>
            <person name="Kalinowski J."/>
            <person name="Ruckert C."/>
        </authorList>
    </citation>
    <scope>NUCLEOTIDE SEQUENCE</scope>
    <source>
        <strain evidence="7">CGMCC 1.15448</strain>
    </source>
</reference>
<evidence type="ECO:0000256" key="3">
    <source>
        <dbReference type="ARBA" id="ARBA00022692"/>
    </source>
</evidence>
<evidence type="ECO:0000313" key="8">
    <source>
        <dbReference type="Proteomes" id="UP000607559"/>
    </source>
</evidence>
<comment type="similarity">
    <text evidence="2">Belongs to the TMEM19 family.</text>
</comment>
<evidence type="ECO:0000256" key="4">
    <source>
        <dbReference type="ARBA" id="ARBA00022989"/>
    </source>
</evidence>
<evidence type="ECO:0000256" key="2">
    <source>
        <dbReference type="ARBA" id="ARBA00009012"/>
    </source>
</evidence>
<sequence length="244" mass="25361">MYFGLQIAKMRASDLIVILLLLAGAAASIYWKKLTPAAAITGVITGSAIYAGGGYPGLLFLALFFILGTAATSWRKQDKLLVRGTAAHETTRRAGQVIANAGVAAIAGLLAILLPADKPLFLLLMAASFSSATADTLASELGMVYGRRFYHLLTLKPDQRGLDGVVSIEGLLLGIAGSTLIAAAYAGTTGWNIRPIAIIILAGTAGNLIDSLLGALFERKGLLTNDTVNFLNTLAAALIAAVLY</sequence>
<protein>
    <submittedName>
        <fullName evidence="7">Membrane protein</fullName>
    </submittedName>
</protein>
<feature type="transmembrane region" description="Helical" evidence="6">
    <location>
        <begin position="166"/>
        <end position="187"/>
    </location>
</feature>
<evidence type="ECO:0000256" key="6">
    <source>
        <dbReference type="SAM" id="Phobius"/>
    </source>
</evidence>
<keyword evidence="5 6" id="KW-0472">Membrane</keyword>
<comment type="subcellular location">
    <subcellularLocation>
        <location evidence="1">Membrane</location>
        <topology evidence="1">Multi-pass membrane protein</topology>
    </subcellularLocation>
</comment>
<dbReference type="GO" id="GO:0016020">
    <property type="term" value="C:membrane"/>
    <property type="evidence" value="ECO:0007669"/>
    <property type="project" value="UniProtKB-SubCell"/>
</dbReference>
<keyword evidence="4 6" id="KW-1133">Transmembrane helix</keyword>
<evidence type="ECO:0000256" key="1">
    <source>
        <dbReference type="ARBA" id="ARBA00004141"/>
    </source>
</evidence>
<organism evidence="7 8">
    <name type="scientific">Puia dinghuensis</name>
    <dbReference type="NCBI Taxonomy" id="1792502"/>
    <lineage>
        <taxon>Bacteria</taxon>
        <taxon>Pseudomonadati</taxon>
        <taxon>Bacteroidota</taxon>
        <taxon>Chitinophagia</taxon>
        <taxon>Chitinophagales</taxon>
        <taxon>Chitinophagaceae</taxon>
        <taxon>Puia</taxon>
    </lineage>
</organism>